<protein>
    <submittedName>
        <fullName evidence="3">DUF262 domain-containing protein</fullName>
    </submittedName>
</protein>
<dbReference type="AlphaFoldDB" id="A0A5N4WNL7"/>
<comment type="caution">
    <text evidence="3">The sequence shown here is derived from an EMBL/GenBank/DDBJ whole genome shotgun (WGS) entry which is preliminary data.</text>
</comment>
<sequence>MNLAVNTELLCLKHVVDESYQFVIPSYQRPYVWSSIHIEDLLNDIEEAFKNDEPHYFIGTTLSSKKDHSTYELIDGQQRITTLMLFTLACHDYKDSFLKGHPILKVSTYDKKPRLHFEIRERIESYLGSQAGLDGFGQPSQDQLAEDAYLKHIHAGLEYIKQRLHKISQSELDLREFIDYIFENVRWINNIIPEKTDLNKLFSSMNTSGIQLEPVDILKSKIFKKITKNKKLYEAIWDACQNMNTYFERVLRKKIEASSWNKLSYEDLEHYDAESMVFEVESESSKKSFLKGLSIQEIDSKRNISNYENDSEQETEHEDQIEADIPEESKSHCRSFISFELLLIHALRIYKVLNDENDIEERLIASNLQKIFKDFVIQASEKEIKDFLDVLWQVRYQFDTWCVKWLENEDSGGEELRLTSINRQKKKEAKKAYFNRTKKEHSALELLQSVRIFTGERSAQYWLTPFLIGLINADSSLDQDDVVEWLEKIDNDLSLAVDDITQKVASYQLCIEDEIGTKDWQELQDYLESQKGTSFEHYWFQKLEYVLWKNYGRRTEKKFKNYRITAKNSVEHVHPQKERFGAVLQELYLHAFGNLVLLSPGQNSEYSNKPVTVKLAEFERKPSYDSLKLKYLFDTFKKSESKNLNKQVIQMHQDRMLDLLKIHYCGIEGEK</sequence>
<feature type="domain" description="GmrSD restriction endonucleases N-terminal" evidence="1">
    <location>
        <begin position="13"/>
        <end position="223"/>
    </location>
</feature>
<dbReference type="Proteomes" id="UP000325788">
    <property type="component" value="Unassembled WGS sequence"/>
</dbReference>
<dbReference type="PANTHER" id="PTHR35149:SF2">
    <property type="entry name" value="DUF262 DOMAIN-CONTAINING PROTEIN"/>
    <property type="match status" value="1"/>
</dbReference>
<reference evidence="3 4" key="1">
    <citation type="submission" date="2019-09" db="EMBL/GenBank/DDBJ databases">
        <title>Draft genome sequence of Acinetobacter tandoii W4-4-4 isolated from environmental water sample.</title>
        <authorList>
            <person name="Wee S.K."/>
            <person name="Yan B."/>
            <person name="Mustaffa S.B."/>
            <person name="Yap E.P.H."/>
        </authorList>
    </citation>
    <scope>NUCLEOTIDE SEQUENCE [LARGE SCALE GENOMIC DNA]</scope>
    <source>
        <strain evidence="3 4">W4-4-4</strain>
    </source>
</reference>
<evidence type="ECO:0000313" key="3">
    <source>
        <dbReference type="EMBL" id="KAB1857830.1"/>
    </source>
</evidence>
<evidence type="ECO:0000259" key="2">
    <source>
        <dbReference type="Pfam" id="PF07510"/>
    </source>
</evidence>
<organism evidence="3 4">
    <name type="scientific">Acinetobacter tandoii</name>
    <dbReference type="NCBI Taxonomy" id="202954"/>
    <lineage>
        <taxon>Bacteria</taxon>
        <taxon>Pseudomonadati</taxon>
        <taxon>Pseudomonadota</taxon>
        <taxon>Gammaproteobacteria</taxon>
        <taxon>Moraxellales</taxon>
        <taxon>Moraxellaceae</taxon>
        <taxon>Acinetobacter</taxon>
    </lineage>
</organism>
<evidence type="ECO:0000313" key="4">
    <source>
        <dbReference type="Proteomes" id="UP000325788"/>
    </source>
</evidence>
<dbReference type="InterPro" id="IPR004919">
    <property type="entry name" value="GmrSD_N"/>
</dbReference>
<feature type="domain" description="GmrSD restriction endonucleases C-terminal" evidence="2">
    <location>
        <begin position="523"/>
        <end position="658"/>
    </location>
</feature>
<gene>
    <name evidence="3" type="ORF">F4W09_03565</name>
</gene>
<dbReference type="EMBL" id="VXLD01000002">
    <property type="protein sequence ID" value="KAB1857830.1"/>
    <property type="molecule type" value="Genomic_DNA"/>
</dbReference>
<dbReference type="Pfam" id="PF03235">
    <property type="entry name" value="GmrSD_N"/>
    <property type="match status" value="1"/>
</dbReference>
<dbReference type="RefSeq" id="WP_151504048.1">
    <property type="nucleotide sequence ID" value="NZ_VXLD01000002.1"/>
</dbReference>
<dbReference type="Pfam" id="PF07510">
    <property type="entry name" value="GmrSD_C"/>
    <property type="match status" value="1"/>
</dbReference>
<evidence type="ECO:0000259" key="1">
    <source>
        <dbReference type="Pfam" id="PF03235"/>
    </source>
</evidence>
<accession>A0A5N4WNL7</accession>
<name>A0A5N4WNL7_9GAMM</name>
<dbReference type="InterPro" id="IPR011089">
    <property type="entry name" value="GmrSD_C"/>
</dbReference>
<proteinExistence type="predicted"/>
<dbReference type="PANTHER" id="PTHR35149">
    <property type="entry name" value="SLL5132 PROTEIN"/>
    <property type="match status" value="1"/>
</dbReference>